<evidence type="ECO:0000313" key="4">
    <source>
        <dbReference type="EMBL" id="MCB8611191.1"/>
    </source>
</evidence>
<organism evidence="5 6">
    <name type="scientific">Faecalibacillus faecis</name>
    <dbReference type="NCBI Taxonomy" id="1982628"/>
    <lineage>
        <taxon>Bacteria</taxon>
        <taxon>Bacillati</taxon>
        <taxon>Bacillota</taxon>
        <taxon>Erysipelotrichia</taxon>
        <taxon>Erysipelotrichales</taxon>
        <taxon>Coprobacillaceae</taxon>
        <taxon>Faecalibacillus</taxon>
    </lineage>
</organism>
<dbReference type="GeneID" id="77471853"/>
<dbReference type="SMART" id="SM00855">
    <property type="entry name" value="PGAM"/>
    <property type="match status" value="1"/>
</dbReference>
<evidence type="ECO:0000256" key="3">
    <source>
        <dbReference type="PIRSR" id="PIRSR613078-2"/>
    </source>
</evidence>
<comment type="caution">
    <text evidence="5">The sequence shown here is derived from an EMBL/GenBank/DDBJ whole genome shotgun (WGS) entry which is preliminary data.</text>
</comment>
<dbReference type="RefSeq" id="WP_106988804.1">
    <property type="nucleotide sequence ID" value="NZ_JADPLM010000047.1"/>
</dbReference>
<dbReference type="InterPro" id="IPR051695">
    <property type="entry name" value="Phosphoglycerate_Mutase"/>
</dbReference>
<dbReference type="GO" id="GO:0004331">
    <property type="term" value="F:fructose-2,6-bisphosphate 2-phosphatase activity"/>
    <property type="evidence" value="ECO:0007669"/>
    <property type="project" value="TreeGrafter"/>
</dbReference>
<dbReference type="PANTHER" id="PTHR46517">
    <property type="entry name" value="FRUCTOSE-2,6-BISPHOSPHATASE TIGAR"/>
    <property type="match status" value="1"/>
</dbReference>
<dbReference type="SUPFAM" id="SSF53254">
    <property type="entry name" value="Phosphoglycerate mutase-like"/>
    <property type="match status" value="1"/>
</dbReference>
<reference evidence="5" key="2">
    <citation type="journal article" date="2019" name="Int. J. Syst. Evol. Microbiol.">
        <title>Faecalibacillus intestinalis gen. nov., sp. nov. and Faecalibacillus faecis sp. nov., isolated from human faeces.</title>
        <authorList>
            <person name="Seo B."/>
            <person name="Jeon K."/>
            <person name="Baek I."/>
            <person name="Lee Y.M."/>
            <person name="Baek K."/>
            <person name="Ko G."/>
        </authorList>
    </citation>
    <scope>NUCLEOTIDE SEQUENCE</scope>
    <source>
        <strain evidence="5">SNUG30370</strain>
    </source>
</reference>
<proteinExistence type="predicted"/>
<dbReference type="Proteomes" id="UP001198439">
    <property type="component" value="Unassembled WGS sequence"/>
</dbReference>
<dbReference type="EMBL" id="JAJDKZ010000039">
    <property type="protein sequence ID" value="MCB8611191.1"/>
    <property type="molecule type" value="Genomic_DNA"/>
</dbReference>
<evidence type="ECO:0000313" key="5">
    <source>
        <dbReference type="EMBL" id="PST35883.1"/>
    </source>
</evidence>
<reference evidence="4" key="3">
    <citation type="submission" date="2021-10" db="EMBL/GenBank/DDBJ databases">
        <title>Collection of gut derived symbiotic bacterial strains cultured from healthy donors.</title>
        <authorList>
            <person name="Lin H."/>
            <person name="Littmann E."/>
            <person name="Kohout C."/>
            <person name="Pamer E.G."/>
        </authorList>
    </citation>
    <scope>NUCLEOTIDE SEQUENCE</scope>
    <source>
        <strain evidence="4">DFI.4.48</strain>
    </source>
</reference>
<dbReference type="InterPro" id="IPR029033">
    <property type="entry name" value="His_PPase_superfam"/>
</dbReference>
<reference evidence="6" key="1">
    <citation type="submission" date="2018-03" db="EMBL/GenBank/DDBJ databases">
        <title>Lachnoclostridium SNUG30370 gen.nov., sp.nov., isolated from human faeces.</title>
        <authorList>
            <person name="Seo B."/>
            <person name="Jeon K."/>
            <person name="Ko G."/>
        </authorList>
    </citation>
    <scope>NUCLEOTIDE SEQUENCE [LARGE SCALE GENOMIC DNA]</scope>
    <source>
        <strain evidence="6">SNUG30370</strain>
    </source>
</reference>
<feature type="active site" description="Tele-phosphohistidine intermediate" evidence="2">
    <location>
        <position position="8"/>
    </location>
</feature>
<dbReference type="GO" id="GO:0005829">
    <property type="term" value="C:cytosol"/>
    <property type="evidence" value="ECO:0007669"/>
    <property type="project" value="TreeGrafter"/>
</dbReference>
<gene>
    <name evidence="5" type="ORF">C7U55_12245</name>
    <name evidence="4" type="ORF">LJD69_11375</name>
</gene>
<dbReference type="AlphaFoldDB" id="A0A2T3FKU4"/>
<dbReference type="EMBL" id="PYLP01000026">
    <property type="protein sequence ID" value="PST35883.1"/>
    <property type="molecule type" value="Genomic_DNA"/>
</dbReference>
<sequence length="193" mass="22289">MKYIFIRHGKTHFNEIGLKQGWCDSPLTKEGIQQIEKMSQLLKDEKITKAYTSPTLRAKQTAQIILKEHDVLLHEDERLKEVNFGVLEGLPCSFVDTLHLESPSWLDDLEMDYTSYQGENIDDVIIRQQKVLKEIEKISNEEDCIVVVGHGCSLYALIKTLLKDEKIAFPGNASAYILCKKNNEYKLEKYLRL</sequence>
<dbReference type="Gene3D" id="3.40.50.1240">
    <property type="entry name" value="Phosphoglycerate mutase-like"/>
    <property type="match status" value="1"/>
</dbReference>
<dbReference type="GO" id="GO:0045820">
    <property type="term" value="P:negative regulation of glycolytic process"/>
    <property type="evidence" value="ECO:0007669"/>
    <property type="project" value="TreeGrafter"/>
</dbReference>
<evidence type="ECO:0000256" key="2">
    <source>
        <dbReference type="PIRSR" id="PIRSR613078-1"/>
    </source>
</evidence>
<feature type="binding site" evidence="3">
    <location>
        <begin position="7"/>
        <end position="14"/>
    </location>
    <ligand>
        <name>substrate</name>
    </ligand>
</feature>
<dbReference type="PANTHER" id="PTHR46517:SF1">
    <property type="entry name" value="FRUCTOSE-2,6-BISPHOSPHATASE TIGAR"/>
    <property type="match status" value="1"/>
</dbReference>
<evidence type="ECO:0000256" key="1">
    <source>
        <dbReference type="ARBA" id="ARBA00022801"/>
    </source>
</evidence>
<evidence type="ECO:0000313" key="6">
    <source>
        <dbReference type="Proteomes" id="UP000241201"/>
    </source>
</evidence>
<protein>
    <submittedName>
        <fullName evidence="4">Histidine phosphatase family protein</fullName>
    </submittedName>
</protein>
<dbReference type="GO" id="GO:0043456">
    <property type="term" value="P:regulation of pentose-phosphate shunt"/>
    <property type="evidence" value="ECO:0007669"/>
    <property type="project" value="TreeGrafter"/>
</dbReference>
<dbReference type="Pfam" id="PF00300">
    <property type="entry name" value="His_Phos_1"/>
    <property type="match status" value="1"/>
</dbReference>
<accession>A0A2T3FKU4</accession>
<dbReference type="Proteomes" id="UP000241201">
    <property type="component" value="Unassembled WGS sequence"/>
</dbReference>
<keyword evidence="1" id="KW-0378">Hydrolase</keyword>
<feature type="active site" description="Proton donor/acceptor" evidence="2">
    <location>
        <position position="81"/>
    </location>
</feature>
<keyword evidence="6" id="KW-1185">Reference proteome</keyword>
<dbReference type="CDD" id="cd07067">
    <property type="entry name" value="HP_PGM_like"/>
    <property type="match status" value="1"/>
</dbReference>
<dbReference type="InterPro" id="IPR013078">
    <property type="entry name" value="His_Pase_superF_clade-1"/>
</dbReference>
<name>A0A2T3FKU4_9FIRM</name>
<feature type="binding site" evidence="3">
    <location>
        <position position="57"/>
    </location>
    <ligand>
        <name>substrate</name>
    </ligand>
</feature>